<dbReference type="EMBL" id="JAUSUT010000001">
    <property type="protein sequence ID" value="MDQ0376494.1"/>
    <property type="molecule type" value="Genomic_DNA"/>
</dbReference>
<keyword evidence="2" id="KW-1185">Reference proteome</keyword>
<dbReference type="Proteomes" id="UP001229651">
    <property type="component" value="Unassembled WGS sequence"/>
</dbReference>
<accession>A0ABU0EMU3</accession>
<dbReference type="RefSeq" id="WP_306988372.1">
    <property type="nucleotide sequence ID" value="NZ_JAUSUT010000001.1"/>
</dbReference>
<proteinExistence type="predicted"/>
<comment type="caution">
    <text evidence="1">The sequence shown here is derived from an EMBL/GenBank/DDBJ whole genome shotgun (WGS) entry which is preliminary data.</text>
</comment>
<name>A0ABU0EMU3_9PSEU</name>
<organism evidence="1 2">
    <name type="scientific">Amycolatopsis thermophila</name>
    <dbReference type="NCBI Taxonomy" id="206084"/>
    <lineage>
        <taxon>Bacteria</taxon>
        <taxon>Bacillati</taxon>
        <taxon>Actinomycetota</taxon>
        <taxon>Actinomycetes</taxon>
        <taxon>Pseudonocardiales</taxon>
        <taxon>Pseudonocardiaceae</taxon>
        <taxon>Amycolatopsis</taxon>
    </lineage>
</organism>
<sequence>MAGVKTFAVAAGRKKGNRKPIPFKLFEGDSETYHVNANLPEDALVALSMEFIEADDSGKAGDLIKAMVAQMKAVFTEDTYNRLMARLTQGEIRFKDLNEPLMWAVEQLTGRPTGSRSAS</sequence>
<evidence type="ECO:0000313" key="2">
    <source>
        <dbReference type="Proteomes" id="UP001229651"/>
    </source>
</evidence>
<evidence type="ECO:0000313" key="1">
    <source>
        <dbReference type="EMBL" id="MDQ0376494.1"/>
    </source>
</evidence>
<reference evidence="1 2" key="1">
    <citation type="submission" date="2023-07" db="EMBL/GenBank/DDBJ databases">
        <title>Sequencing the genomes of 1000 actinobacteria strains.</title>
        <authorList>
            <person name="Klenk H.-P."/>
        </authorList>
    </citation>
    <scope>NUCLEOTIDE SEQUENCE [LARGE SCALE GENOMIC DNA]</scope>
    <source>
        <strain evidence="1 2">DSM 45805</strain>
    </source>
</reference>
<protein>
    <recommendedName>
        <fullName evidence="3">Tail assembly chaperone</fullName>
    </recommendedName>
</protein>
<evidence type="ECO:0008006" key="3">
    <source>
        <dbReference type="Google" id="ProtNLM"/>
    </source>
</evidence>
<gene>
    <name evidence="1" type="ORF">FB470_000488</name>
</gene>